<feature type="region of interest" description="Disordered" evidence="1">
    <location>
        <begin position="61"/>
        <end position="81"/>
    </location>
</feature>
<name>A0A918M7N2_9ACTN</name>
<proteinExistence type="predicted"/>
<accession>A0A918M7N2</accession>
<keyword evidence="3" id="KW-1185">Reference proteome</keyword>
<reference evidence="2" key="2">
    <citation type="submission" date="2020-09" db="EMBL/GenBank/DDBJ databases">
        <authorList>
            <person name="Sun Q."/>
            <person name="Ohkuma M."/>
        </authorList>
    </citation>
    <scope>NUCLEOTIDE SEQUENCE</scope>
    <source>
        <strain evidence="2">JCM 4391</strain>
    </source>
</reference>
<protein>
    <submittedName>
        <fullName evidence="2">Uncharacterized protein</fullName>
    </submittedName>
</protein>
<evidence type="ECO:0000313" key="2">
    <source>
        <dbReference type="EMBL" id="GGU68073.1"/>
    </source>
</evidence>
<dbReference type="EMBL" id="BMTP01000034">
    <property type="protein sequence ID" value="GGU68073.1"/>
    <property type="molecule type" value="Genomic_DNA"/>
</dbReference>
<evidence type="ECO:0000313" key="3">
    <source>
        <dbReference type="Proteomes" id="UP000636661"/>
    </source>
</evidence>
<feature type="compositionally biased region" description="Basic and acidic residues" evidence="1">
    <location>
        <begin position="72"/>
        <end position="81"/>
    </location>
</feature>
<reference evidence="2" key="1">
    <citation type="journal article" date="2014" name="Int. J. Syst. Evol. Microbiol.">
        <title>Complete genome sequence of Corynebacterium casei LMG S-19264T (=DSM 44701T), isolated from a smear-ripened cheese.</title>
        <authorList>
            <consortium name="US DOE Joint Genome Institute (JGI-PGF)"/>
            <person name="Walter F."/>
            <person name="Albersmeier A."/>
            <person name="Kalinowski J."/>
            <person name="Ruckert C."/>
        </authorList>
    </citation>
    <scope>NUCLEOTIDE SEQUENCE</scope>
    <source>
        <strain evidence="2">JCM 4391</strain>
    </source>
</reference>
<organism evidence="2 3">
    <name type="scientific">Streptomyces lavendofoliae</name>
    <dbReference type="NCBI Taxonomy" id="67314"/>
    <lineage>
        <taxon>Bacteria</taxon>
        <taxon>Bacillati</taxon>
        <taxon>Actinomycetota</taxon>
        <taxon>Actinomycetes</taxon>
        <taxon>Kitasatosporales</taxon>
        <taxon>Streptomycetaceae</taxon>
        <taxon>Streptomyces</taxon>
    </lineage>
</organism>
<dbReference type="AlphaFoldDB" id="A0A918M7N2"/>
<gene>
    <name evidence="2" type="ORF">GCM10010274_65620</name>
</gene>
<dbReference type="Proteomes" id="UP000636661">
    <property type="component" value="Unassembled WGS sequence"/>
</dbReference>
<sequence length="107" mass="11241">MTPSLLLTFNHLAAKGTCGHPYAPRNPGLRMHGSGVCVAWGDGSSGGVMCRLASRGGLEALQPQGRGAEQAGEDRQDRSRETHICRLPGWARPVQAAAVAHSRAPAM</sequence>
<comment type="caution">
    <text evidence="2">The sequence shown here is derived from an EMBL/GenBank/DDBJ whole genome shotgun (WGS) entry which is preliminary data.</text>
</comment>
<evidence type="ECO:0000256" key="1">
    <source>
        <dbReference type="SAM" id="MobiDB-lite"/>
    </source>
</evidence>